<accession>A0A8J6FFA9</accession>
<reference evidence="1" key="1">
    <citation type="thesis" date="2020" institute="ProQuest LLC" country="789 East Eisenhower Parkway, Ann Arbor, MI, USA">
        <title>Comparative Genomics and Chromosome Evolution.</title>
        <authorList>
            <person name="Mudd A.B."/>
        </authorList>
    </citation>
    <scope>NUCLEOTIDE SEQUENCE</scope>
    <source>
        <strain evidence="1">HN-11 Male</strain>
        <tissue evidence="1">Kidney and liver</tissue>
    </source>
</reference>
<dbReference type="AlphaFoldDB" id="A0A8J6FFA9"/>
<organism evidence="1 2">
    <name type="scientific">Eleutherodactylus coqui</name>
    <name type="common">Puerto Rican coqui</name>
    <dbReference type="NCBI Taxonomy" id="57060"/>
    <lineage>
        <taxon>Eukaryota</taxon>
        <taxon>Metazoa</taxon>
        <taxon>Chordata</taxon>
        <taxon>Craniata</taxon>
        <taxon>Vertebrata</taxon>
        <taxon>Euteleostomi</taxon>
        <taxon>Amphibia</taxon>
        <taxon>Batrachia</taxon>
        <taxon>Anura</taxon>
        <taxon>Neobatrachia</taxon>
        <taxon>Hyloidea</taxon>
        <taxon>Eleutherodactylidae</taxon>
        <taxon>Eleutherodactylinae</taxon>
        <taxon>Eleutherodactylus</taxon>
        <taxon>Eleutherodactylus</taxon>
    </lineage>
</organism>
<gene>
    <name evidence="1" type="ORF">GDO78_007044</name>
</gene>
<evidence type="ECO:0000313" key="2">
    <source>
        <dbReference type="Proteomes" id="UP000770717"/>
    </source>
</evidence>
<comment type="caution">
    <text evidence="1">The sequence shown here is derived from an EMBL/GenBank/DDBJ whole genome shotgun (WGS) entry which is preliminary data.</text>
</comment>
<sequence>MQYFIIPVFRFCACREYATFSGKKVIEFIAYLHYFLWYTLGKCITVQKSNAQGLHISSSPCRDIVFKCQCSIVLYLQNSAFSSFPAGFYTSYPRPLYVSIKSQMSWTRTPCTK</sequence>
<dbReference type="Proteomes" id="UP000770717">
    <property type="component" value="Unassembled WGS sequence"/>
</dbReference>
<protein>
    <submittedName>
        <fullName evidence="1">Uncharacterized protein</fullName>
    </submittedName>
</protein>
<evidence type="ECO:0000313" key="1">
    <source>
        <dbReference type="EMBL" id="KAG9486972.1"/>
    </source>
</evidence>
<dbReference type="EMBL" id="WNTK01000003">
    <property type="protein sequence ID" value="KAG9486972.1"/>
    <property type="molecule type" value="Genomic_DNA"/>
</dbReference>
<name>A0A8J6FFA9_ELECQ</name>
<keyword evidence="2" id="KW-1185">Reference proteome</keyword>
<proteinExistence type="predicted"/>